<reference evidence="1 2" key="1">
    <citation type="submission" date="2019-08" db="EMBL/GenBank/DDBJ databases">
        <authorList>
            <person name="Alioto T."/>
            <person name="Alioto T."/>
            <person name="Gomez Garrido J."/>
        </authorList>
    </citation>
    <scope>NUCLEOTIDE SEQUENCE [LARGE SCALE GENOMIC DNA]</scope>
</reference>
<sequence>MDSEVKVSEKPNKFLPSPSTKIVKISTIGKKNGLQKFQLRTSISKPNIVQPVNKDKMIAVPKMDVLKSSTQTVVKTMNQFVDDLPANSVATVTDVVVRRNSKNDRPHCRLRASGNESENGKVMSVAAVVVPWEELTKTSQEQKSFGVTSSSLVSDGVEKSILFDSTKGGPSSASKRKVTISNDISNRIQSLTKNAGIFRAIRDFGNDKSNTINPSSKDVPTCLPAEHDGTRMDIDVDGVVVTLISDPDDQNLLVT</sequence>
<name>A0A5E4N900_9HEMI</name>
<accession>A0A5E4N900</accession>
<dbReference type="EMBL" id="CABPRJ010001915">
    <property type="protein sequence ID" value="VVC41262.1"/>
    <property type="molecule type" value="Genomic_DNA"/>
</dbReference>
<keyword evidence="2" id="KW-1185">Reference proteome</keyword>
<gene>
    <name evidence="1" type="ORF">CINCED_3A002847</name>
</gene>
<organism evidence="1 2">
    <name type="scientific">Cinara cedri</name>
    <dbReference type="NCBI Taxonomy" id="506608"/>
    <lineage>
        <taxon>Eukaryota</taxon>
        <taxon>Metazoa</taxon>
        <taxon>Ecdysozoa</taxon>
        <taxon>Arthropoda</taxon>
        <taxon>Hexapoda</taxon>
        <taxon>Insecta</taxon>
        <taxon>Pterygota</taxon>
        <taxon>Neoptera</taxon>
        <taxon>Paraneoptera</taxon>
        <taxon>Hemiptera</taxon>
        <taxon>Sternorrhyncha</taxon>
        <taxon>Aphidomorpha</taxon>
        <taxon>Aphidoidea</taxon>
        <taxon>Aphididae</taxon>
        <taxon>Lachninae</taxon>
        <taxon>Cinara</taxon>
    </lineage>
</organism>
<dbReference type="Proteomes" id="UP000325440">
    <property type="component" value="Unassembled WGS sequence"/>
</dbReference>
<evidence type="ECO:0000313" key="1">
    <source>
        <dbReference type="EMBL" id="VVC41262.1"/>
    </source>
</evidence>
<proteinExistence type="predicted"/>
<dbReference type="AlphaFoldDB" id="A0A5E4N900"/>
<protein>
    <submittedName>
        <fullName evidence="1">Uncharacterized protein</fullName>
    </submittedName>
</protein>
<evidence type="ECO:0000313" key="2">
    <source>
        <dbReference type="Proteomes" id="UP000325440"/>
    </source>
</evidence>